<dbReference type="Proteomes" id="UP001341281">
    <property type="component" value="Chromosome 06"/>
</dbReference>
<evidence type="ECO:0000313" key="1">
    <source>
        <dbReference type="EMBL" id="WVZ80077.1"/>
    </source>
</evidence>
<dbReference type="AlphaFoldDB" id="A0AAQ3TXI8"/>
<reference evidence="1 2" key="1">
    <citation type="submission" date="2024-02" db="EMBL/GenBank/DDBJ databases">
        <title>High-quality chromosome-scale genome assembly of Pensacola bahiagrass (Paspalum notatum Flugge var. saurae).</title>
        <authorList>
            <person name="Vega J.M."/>
            <person name="Podio M."/>
            <person name="Orjuela J."/>
            <person name="Siena L.A."/>
            <person name="Pessino S.C."/>
            <person name="Combes M.C."/>
            <person name="Mariac C."/>
            <person name="Albertini E."/>
            <person name="Pupilli F."/>
            <person name="Ortiz J.P.A."/>
            <person name="Leblanc O."/>
        </authorList>
    </citation>
    <scope>NUCLEOTIDE SEQUENCE [LARGE SCALE GENOMIC DNA]</scope>
    <source>
        <strain evidence="1">R1</strain>
        <tissue evidence="1">Leaf</tissue>
    </source>
</reference>
<keyword evidence="2" id="KW-1185">Reference proteome</keyword>
<dbReference type="EMBL" id="CP144750">
    <property type="protein sequence ID" value="WVZ80077.1"/>
    <property type="molecule type" value="Genomic_DNA"/>
</dbReference>
<protein>
    <submittedName>
        <fullName evidence="1">Uncharacterized protein</fullName>
    </submittedName>
</protein>
<organism evidence="1 2">
    <name type="scientific">Paspalum notatum var. saurae</name>
    <dbReference type="NCBI Taxonomy" id="547442"/>
    <lineage>
        <taxon>Eukaryota</taxon>
        <taxon>Viridiplantae</taxon>
        <taxon>Streptophyta</taxon>
        <taxon>Embryophyta</taxon>
        <taxon>Tracheophyta</taxon>
        <taxon>Spermatophyta</taxon>
        <taxon>Magnoliopsida</taxon>
        <taxon>Liliopsida</taxon>
        <taxon>Poales</taxon>
        <taxon>Poaceae</taxon>
        <taxon>PACMAD clade</taxon>
        <taxon>Panicoideae</taxon>
        <taxon>Andropogonodae</taxon>
        <taxon>Paspaleae</taxon>
        <taxon>Paspalinae</taxon>
        <taxon>Paspalum</taxon>
    </lineage>
</organism>
<gene>
    <name evidence="1" type="ORF">U9M48_027584</name>
</gene>
<evidence type="ECO:0000313" key="2">
    <source>
        <dbReference type="Proteomes" id="UP001341281"/>
    </source>
</evidence>
<sequence length="60" mass="6721">MSSPRVGFAVAGATIPAHLGFKCRLPTRRAARVNAAPPRVHRPSQRFRERKINTRATIDR</sequence>
<name>A0AAQ3TXI8_PASNO</name>
<proteinExistence type="predicted"/>
<accession>A0AAQ3TXI8</accession>